<protein>
    <submittedName>
        <fullName evidence="8">MFS transporter</fullName>
    </submittedName>
</protein>
<dbReference type="InterPro" id="IPR036259">
    <property type="entry name" value="MFS_trans_sf"/>
</dbReference>
<sequence>MNRYINLFKANKTVRILSTIQLICYFGAWFSHIGVFTLLNKLGASDQMVALTAAMAFIPSVIIAPFAGVIIDKFRAFPLFMTFMIIEATTVALLLLIDSLSWFWFLQALVFIRMGLAGVYFQVEMSLLPKILKNDELKLANEIHSIIWAVSYTFGMAFAGIFINHFGVYNSFKFDFLIYLVGIFLLTRLNLKEEKKTLTTKAFFMIKEGFIYLKSNPLLINLILIHGFVAVTSYDTLINILAKYQYKEILSFALILGFINTVRALGLIIGPIVLSKFANNRTIFLIFIAQGLGLFSWAILQFNFYLSFIGLFLTGLSTSTLWSYTYTLIQTHCDKRYYGRVIAYVDMVFLGIAATTSILTGYLYKLGLSAFCITILFGLNFIMAAFYYKRVYKRI</sequence>
<reference evidence="8 9" key="1">
    <citation type="submission" date="2017-12" db="EMBL/GenBank/DDBJ databases">
        <title>Phylogenetic diversity of female urinary microbiome.</title>
        <authorList>
            <person name="Thomas-White K."/>
            <person name="Wolfe A.J."/>
        </authorList>
    </citation>
    <scope>NUCLEOTIDE SEQUENCE [LARGE SCALE GENOMIC DNA]</scope>
    <source>
        <strain evidence="8 9">UMB0112</strain>
    </source>
</reference>
<dbReference type="RefSeq" id="WP_101636556.1">
    <property type="nucleotide sequence ID" value="NZ_PKHU01000001.1"/>
</dbReference>
<dbReference type="PANTHER" id="PTHR43266">
    <property type="entry name" value="MACROLIDE-EFFLUX PROTEIN"/>
    <property type="match status" value="1"/>
</dbReference>
<dbReference type="Proteomes" id="UP000234639">
    <property type="component" value="Unassembled WGS sequence"/>
</dbReference>
<evidence type="ECO:0000256" key="6">
    <source>
        <dbReference type="ARBA" id="ARBA00023136"/>
    </source>
</evidence>
<dbReference type="Pfam" id="PF07690">
    <property type="entry name" value="MFS_1"/>
    <property type="match status" value="1"/>
</dbReference>
<dbReference type="EMBL" id="PKHU01000001">
    <property type="protein sequence ID" value="PKZ30077.1"/>
    <property type="molecule type" value="Genomic_DNA"/>
</dbReference>
<keyword evidence="5 7" id="KW-1133">Transmembrane helix</keyword>
<evidence type="ECO:0000256" key="4">
    <source>
        <dbReference type="ARBA" id="ARBA00022692"/>
    </source>
</evidence>
<feature type="transmembrane region" description="Helical" evidence="7">
    <location>
        <begin position="103"/>
        <end position="123"/>
    </location>
</feature>
<organism evidence="8 9">
    <name type="scientific">Campylobacter ureolyticus</name>
    <dbReference type="NCBI Taxonomy" id="827"/>
    <lineage>
        <taxon>Bacteria</taxon>
        <taxon>Pseudomonadati</taxon>
        <taxon>Campylobacterota</taxon>
        <taxon>Epsilonproteobacteria</taxon>
        <taxon>Campylobacterales</taxon>
        <taxon>Campylobacteraceae</taxon>
        <taxon>Campylobacter</taxon>
    </lineage>
</organism>
<gene>
    <name evidence="8" type="ORF">CYJ41_01155</name>
</gene>
<evidence type="ECO:0000256" key="3">
    <source>
        <dbReference type="ARBA" id="ARBA00022475"/>
    </source>
</evidence>
<evidence type="ECO:0000313" key="9">
    <source>
        <dbReference type="Proteomes" id="UP000234639"/>
    </source>
</evidence>
<dbReference type="AlphaFoldDB" id="A0A2I1NCG9"/>
<proteinExistence type="predicted"/>
<dbReference type="PANTHER" id="PTHR43266:SF2">
    <property type="entry name" value="MAJOR FACILITATOR SUPERFAMILY (MFS) PROFILE DOMAIN-CONTAINING PROTEIN"/>
    <property type="match status" value="1"/>
</dbReference>
<feature type="transmembrane region" description="Helical" evidence="7">
    <location>
        <begin position="282"/>
        <end position="300"/>
    </location>
</feature>
<comment type="caution">
    <text evidence="8">The sequence shown here is derived from an EMBL/GenBank/DDBJ whole genome shotgun (WGS) entry which is preliminary data.</text>
</comment>
<evidence type="ECO:0000313" key="8">
    <source>
        <dbReference type="EMBL" id="PKZ30077.1"/>
    </source>
</evidence>
<feature type="transmembrane region" description="Helical" evidence="7">
    <location>
        <begin position="249"/>
        <end position="270"/>
    </location>
</feature>
<accession>A0A2I1NCG9</accession>
<dbReference type="GO" id="GO:0005886">
    <property type="term" value="C:plasma membrane"/>
    <property type="evidence" value="ECO:0007669"/>
    <property type="project" value="UniProtKB-SubCell"/>
</dbReference>
<dbReference type="InterPro" id="IPR011701">
    <property type="entry name" value="MFS"/>
</dbReference>
<feature type="transmembrane region" description="Helical" evidence="7">
    <location>
        <begin position="306"/>
        <end position="329"/>
    </location>
</feature>
<feature type="transmembrane region" description="Helical" evidence="7">
    <location>
        <begin position="20"/>
        <end position="39"/>
    </location>
</feature>
<feature type="transmembrane region" description="Helical" evidence="7">
    <location>
        <begin position="143"/>
        <end position="166"/>
    </location>
</feature>
<keyword evidence="6 7" id="KW-0472">Membrane</keyword>
<feature type="transmembrane region" description="Helical" evidence="7">
    <location>
        <begin position="51"/>
        <end position="71"/>
    </location>
</feature>
<keyword evidence="3" id="KW-1003">Cell membrane</keyword>
<dbReference type="CDD" id="cd06173">
    <property type="entry name" value="MFS_MefA_like"/>
    <property type="match status" value="1"/>
</dbReference>
<evidence type="ECO:0000256" key="1">
    <source>
        <dbReference type="ARBA" id="ARBA00004651"/>
    </source>
</evidence>
<feature type="transmembrane region" description="Helical" evidence="7">
    <location>
        <begin position="172"/>
        <end position="191"/>
    </location>
</feature>
<dbReference type="Gene3D" id="1.20.1250.20">
    <property type="entry name" value="MFS general substrate transporter like domains"/>
    <property type="match status" value="1"/>
</dbReference>
<feature type="transmembrane region" description="Helical" evidence="7">
    <location>
        <begin position="341"/>
        <end position="362"/>
    </location>
</feature>
<evidence type="ECO:0000256" key="2">
    <source>
        <dbReference type="ARBA" id="ARBA00022448"/>
    </source>
</evidence>
<name>A0A2I1NCG9_9BACT</name>
<dbReference type="GO" id="GO:0022857">
    <property type="term" value="F:transmembrane transporter activity"/>
    <property type="evidence" value="ECO:0007669"/>
    <property type="project" value="InterPro"/>
</dbReference>
<dbReference type="SUPFAM" id="SSF103473">
    <property type="entry name" value="MFS general substrate transporter"/>
    <property type="match status" value="1"/>
</dbReference>
<evidence type="ECO:0000256" key="7">
    <source>
        <dbReference type="SAM" id="Phobius"/>
    </source>
</evidence>
<keyword evidence="2" id="KW-0813">Transport</keyword>
<feature type="transmembrane region" description="Helical" evidence="7">
    <location>
        <begin position="211"/>
        <end position="229"/>
    </location>
</feature>
<feature type="transmembrane region" description="Helical" evidence="7">
    <location>
        <begin position="78"/>
        <end position="97"/>
    </location>
</feature>
<feature type="transmembrane region" description="Helical" evidence="7">
    <location>
        <begin position="368"/>
        <end position="388"/>
    </location>
</feature>
<comment type="subcellular location">
    <subcellularLocation>
        <location evidence="1">Cell membrane</location>
        <topology evidence="1">Multi-pass membrane protein</topology>
    </subcellularLocation>
</comment>
<keyword evidence="4 7" id="KW-0812">Transmembrane</keyword>
<evidence type="ECO:0000256" key="5">
    <source>
        <dbReference type="ARBA" id="ARBA00022989"/>
    </source>
</evidence>